<comment type="caution">
    <text evidence="3">The sequence shown here is derived from an EMBL/GenBank/DDBJ whole genome shotgun (WGS) entry which is preliminary data.</text>
</comment>
<dbReference type="AlphaFoldDB" id="A0A5C6V530"/>
<dbReference type="CDD" id="cd00093">
    <property type="entry name" value="HTH_XRE"/>
    <property type="match status" value="1"/>
</dbReference>
<dbReference type="Pfam" id="PF01381">
    <property type="entry name" value="HTH_3"/>
    <property type="match status" value="1"/>
</dbReference>
<dbReference type="Proteomes" id="UP001481677">
    <property type="component" value="Unassembled WGS sequence"/>
</dbReference>
<dbReference type="Proteomes" id="UP000321776">
    <property type="component" value="Unassembled WGS sequence"/>
</dbReference>
<gene>
    <name evidence="3" type="ORF">FRZ40_38815</name>
    <name evidence="2" type="ORF">V4C56_37745</name>
</gene>
<dbReference type="PROSITE" id="PS50943">
    <property type="entry name" value="HTH_CROC1"/>
    <property type="match status" value="1"/>
</dbReference>
<dbReference type="Gene3D" id="1.10.260.40">
    <property type="entry name" value="lambda repressor-like DNA-binding domains"/>
    <property type="match status" value="1"/>
</dbReference>
<reference evidence="2 5" key="3">
    <citation type="submission" date="2024-01" db="EMBL/GenBank/DDBJ databases">
        <title>The diversity of rhizobia nodulating Mimosa spp. in eleven states of Brazil covering several biomes is determined by host plant, location, and edaphic factors.</title>
        <authorList>
            <person name="Rouws L."/>
            <person name="Barauna A."/>
            <person name="Beukes C."/>
            <person name="De Faria S.M."/>
            <person name="Gross E."/>
            <person name="Dos Reis Junior F.B."/>
            <person name="Simon M."/>
            <person name="Maluk M."/>
            <person name="Odee D.W."/>
            <person name="Kenicer G."/>
            <person name="Young J.P.W."/>
            <person name="Reis V.M."/>
            <person name="Zilli J."/>
            <person name="James E.K."/>
        </authorList>
    </citation>
    <scope>NUCLEOTIDE SEQUENCE [LARGE SCALE GENOMIC DNA]</scope>
    <source>
        <strain evidence="2 5">JPY530</strain>
    </source>
</reference>
<dbReference type="InterPro" id="IPR001387">
    <property type="entry name" value="Cro/C1-type_HTH"/>
</dbReference>
<evidence type="ECO:0000259" key="1">
    <source>
        <dbReference type="PROSITE" id="PS50943"/>
    </source>
</evidence>
<dbReference type="InterPro" id="IPR010982">
    <property type="entry name" value="Lambda_DNA-bd_dom_sf"/>
</dbReference>
<dbReference type="SMART" id="SM00530">
    <property type="entry name" value="HTH_XRE"/>
    <property type="match status" value="1"/>
</dbReference>
<dbReference type="RefSeq" id="WP_028366186.1">
    <property type="nucleotide sequence ID" value="NZ_JAZHFZ010000046.1"/>
</dbReference>
<dbReference type="EMBL" id="VOQS01000005">
    <property type="protein sequence ID" value="TXC80247.1"/>
    <property type="molecule type" value="Genomic_DNA"/>
</dbReference>
<keyword evidence="5" id="KW-1185">Reference proteome</keyword>
<dbReference type="SUPFAM" id="SSF47413">
    <property type="entry name" value="lambda repressor-like DNA-binding domains"/>
    <property type="match status" value="1"/>
</dbReference>
<evidence type="ECO:0000313" key="4">
    <source>
        <dbReference type="Proteomes" id="UP000321776"/>
    </source>
</evidence>
<reference evidence="3 4" key="1">
    <citation type="journal article" date="2018" name="Int. J. Syst. Evol. Microbiol.">
        <title>Paraburkholderia azotifigens sp. nov., a nitrogen-fixing bacterium isolated from paddy soil.</title>
        <authorList>
            <person name="Choi G.M."/>
            <person name="Im W.T."/>
        </authorList>
    </citation>
    <scope>NUCLEOTIDE SEQUENCE [LARGE SCALE GENOMIC DNA]</scope>
    <source>
        <strain evidence="3 4">NF 2-5-3</strain>
    </source>
</reference>
<proteinExistence type="predicted"/>
<feature type="domain" description="HTH cro/C1-type" evidence="1">
    <location>
        <begin position="20"/>
        <end position="76"/>
    </location>
</feature>
<dbReference type="EMBL" id="JAZHGA010000045">
    <property type="protein sequence ID" value="MEM5345356.1"/>
    <property type="molecule type" value="Genomic_DNA"/>
</dbReference>
<name>A0A5C6V530_9BURK</name>
<evidence type="ECO:0000313" key="2">
    <source>
        <dbReference type="EMBL" id="MEM5345356.1"/>
    </source>
</evidence>
<accession>A0A5C6V530</accession>
<protein>
    <submittedName>
        <fullName evidence="3">Helix-turn-helix domain-containing protein</fullName>
    </submittedName>
</protein>
<reference evidence="3" key="2">
    <citation type="submission" date="2019-08" db="EMBL/GenBank/DDBJ databases">
        <authorList>
            <person name="Im W.-T."/>
        </authorList>
    </citation>
    <scope>NUCLEOTIDE SEQUENCE</scope>
    <source>
        <strain evidence="3">NF 2-5-3</strain>
    </source>
</reference>
<dbReference type="GO" id="GO:0003677">
    <property type="term" value="F:DNA binding"/>
    <property type="evidence" value="ECO:0007669"/>
    <property type="project" value="InterPro"/>
</dbReference>
<evidence type="ECO:0000313" key="3">
    <source>
        <dbReference type="EMBL" id="TXC80247.1"/>
    </source>
</evidence>
<organism evidence="3 4">
    <name type="scientific">Paraburkholderia azotifigens</name>
    <dbReference type="NCBI Taxonomy" id="2057004"/>
    <lineage>
        <taxon>Bacteria</taxon>
        <taxon>Pseudomonadati</taxon>
        <taxon>Pseudomonadota</taxon>
        <taxon>Betaproteobacteria</taxon>
        <taxon>Burkholderiales</taxon>
        <taxon>Burkholderiaceae</taxon>
        <taxon>Paraburkholderia</taxon>
    </lineage>
</organism>
<evidence type="ECO:0000313" key="5">
    <source>
        <dbReference type="Proteomes" id="UP001481677"/>
    </source>
</evidence>
<sequence>MSATPTSRPLVTASQLGQLLVASRKRRKLTQAEVAQRVGLSQNRISYLERNPDELSFRQLLSWCSAIGLELRLGERDGGTPDNVPEW</sequence>